<dbReference type="Proteomes" id="UP000182077">
    <property type="component" value="Unassembled WGS sequence"/>
</dbReference>
<sequence>MSGEEKIKEINFFTNSVPENAQTVPSLPVGRIVELYGNYDDYASNRPNIIQMNVQVDVWVSTLKEVDAFYFALDEVMRAEGWECTYTEQTDDEDLEGAKRIIKRYIANILLT</sequence>
<name>A0A1L8TCZ8_9ENTE</name>
<dbReference type="AlphaFoldDB" id="A0A1L8TCZ8"/>
<proteinExistence type="predicted"/>
<keyword evidence="2" id="KW-1185">Reference proteome</keyword>
<dbReference type="STRING" id="249189.RV04_GL000808"/>
<accession>A0A1L8TCZ8</accession>
<gene>
    <name evidence="1" type="ORF">RV04_GL000808</name>
</gene>
<evidence type="ECO:0000313" key="2">
    <source>
        <dbReference type="Proteomes" id="UP000182077"/>
    </source>
</evidence>
<reference evidence="1 2" key="1">
    <citation type="submission" date="2014-12" db="EMBL/GenBank/DDBJ databases">
        <title>Draft genome sequences of 29 type strains of Enterococci.</title>
        <authorList>
            <person name="Zhong Z."/>
            <person name="Sun Z."/>
            <person name="Liu W."/>
            <person name="Zhang W."/>
            <person name="Zhang H."/>
        </authorList>
    </citation>
    <scope>NUCLEOTIDE SEQUENCE [LARGE SCALE GENOMIC DNA]</scope>
    <source>
        <strain evidence="1 2">DSM 17122</strain>
    </source>
</reference>
<comment type="caution">
    <text evidence="1">The sequence shown here is derived from an EMBL/GenBank/DDBJ whole genome shotgun (WGS) entry which is preliminary data.</text>
</comment>
<protein>
    <submittedName>
        <fullName evidence="1">Uncharacterized protein</fullName>
    </submittedName>
</protein>
<evidence type="ECO:0000313" key="1">
    <source>
        <dbReference type="EMBL" id="OJG42201.1"/>
    </source>
</evidence>
<organism evidence="1 2">
    <name type="scientific">Enterococcus hermanniensis</name>
    <dbReference type="NCBI Taxonomy" id="249189"/>
    <lineage>
        <taxon>Bacteria</taxon>
        <taxon>Bacillati</taxon>
        <taxon>Bacillota</taxon>
        <taxon>Bacilli</taxon>
        <taxon>Lactobacillales</taxon>
        <taxon>Enterococcaceae</taxon>
        <taxon>Enterococcus</taxon>
    </lineage>
</organism>
<dbReference type="EMBL" id="JXKQ01000019">
    <property type="protein sequence ID" value="OJG42201.1"/>
    <property type="molecule type" value="Genomic_DNA"/>
</dbReference>